<reference evidence="2" key="1">
    <citation type="journal article" date="2020" name="Nature">
        <title>Giant virus diversity and host interactions through global metagenomics.</title>
        <authorList>
            <person name="Schulz F."/>
            <person name="Roux S."/>
            <person name="Paez-Espino D."/>
            <person name="Jungbluth S."/>
            <person name="Walsh D.A."/>
            <person name="Denef V.J."/>
            <person name="McMahon K.D."/>
            <person name="Konstantinidis K.T."/>
            <person name="Eloe-Fadrosh E.A."/>
            <person name="Kyrpides N.C."/>
            <person name="Woyke T."/>
        </authorList>
    </citation>
    <scope>NUCLEOTIDE SEQUENCE</scope>
    <source>
        <strain evidence="2">GVMAG-M-3300023174-92</strain>
    </source>
</reference>
<evidence type="ECO:0000259" key="1">
    <source>
        <dbReference type="PROSITE" id="PS50011"/>
    </source>
</evidence>
<dbReference type="PROSITE" id="PS00108">
    <property type="entry name" value="PROTEIN_KINASE_ST"/>
    <property type="match status" value="1"/>
</dbReference>
<dbReference type="SUPFAM" id="SSF56112">
    <property type="entry name" value="Protein kinase-like (PK-like)"/>
    <property type="match status" value="1"/>
</dbReference>
<sequence>MEESVEVIGEGSFGCVHKPSLKCQDKKMSYKNKVSKLLLSKDAKKELREYAIISSVDKNRDFYLGAPTTCKLNATKDALRAINKCKNLTRKHFKNNVTKAKLKNMSILVMNYGGVNLKSFAVSLEKLGRNPSNMNGVNAFWVESHRLFRGILTFQKYGILHHDIKPQNIVYSKVKNRMNYIDFGHMRNMQKEIQLTRESGNWIYNYAFWNYPLEIQFLNRKDYIAFTKKTANKRKEYFEYFIEDLNKYKISKLSNAFDYFMEYICYNTSKKKVDEIVKRYLDDFYSMLEKMSLEEYDIFLKRSIETIDVYGLGMSLQYVLMCCKHLMNPTIVKEMEECFFKMTSANLFVRYNSTESIVHFENILTAHYSDVAFNNHELVSHG</sequence>
<evidence type="ECO:0000313" key="2">
    <source>
        <dbReference type="EMBL" id="QHT21361.1"/>
    </source>
</evidence>
<dbReference type="EMBL" id="MN739690">
    <property type="protein sequence ID" value="QHT21361.1"/>
    <property type="molecule type" value="Genomic_DNA"/>
</dbReference>
<dbReference type="GO" id="GO:0004672">
    <property type="term" value="F:protein kinase activity"/>
    <property type="evidence" value="ECO:0007669"/>
    <property type="project" value="InterPro"/>
</dbReference>
<dbReference type="AlphaFoldDB" id="A0A6C0DYA9"/>
<name>A0A6C0DYA9_9ZZZZ</name>
<dbReference type="PROSITE" id="PS50011">
    <property type="entry name" value="PROTEIN_KINASE_DOM"/>
    <property type="match status" value="1"/>
</dbReference>
<dbReference type="Gene3D" id="3.30.200.20">
    <property type="entry name" value="Phosphorylase Kinase, domain 1"/>
    <property type="match status" value="1"/>
</dbReference>
<dbReference type="InterPro" id="IPR000719">
    <property type="entry name" value="Prot_kinase_dom"/>
</dbReference>
<dbReference type="GO" id="GO:0005524">
    <property type="term" value="F:ATP binding"/>
    <property type="evidence" value="ECO:0007669"/>
    <property type="project" value="InterPro"/>
</dbReference>
<proteinExistence type="predicted"/>
<dbReference type="Gene3D" id="1.10.510.10">
    <property type="entry name" value="Transferase(Phosphotransferase) domain 1"/>
    <property type="match status" value="1"/>
</dbReference>
<dbReference type="InterPro" id="IPR011009">
    <property type="entry name" value="Kinase-like_dom_sf"/>
</dbReference>
<feature type="domain" description="Protein kinase" evidence="1">
    <location>
        <begin position="2"/>
        <end position="382"/>
    </location>
</feature>
<dbReference type="InterPro" id="IPR008271">
    <property type="entry name" value="Ser/Thr_kinase_AS"/>
</dbReference>
<organism evidence="2">
    <name type="scientific">viral metagenome</name>
    <dbReference type="NCBI Taxonomy" id="1070528"/>
    <lineage>
        <taxon>unclassified sequences</taxon>
        <taxon>metagenomes</taxon>
        <taxon>organismal metagenomes</taxon>
    </lineage>
</organism>
<protein>
    <recommendedName>
        <fullName evidence="1">Protein kinase domain-containing protein</fullName>
    </recommendedName>
</protein>
<accession>A0A6C0DYA9</accession>